<gene>
    <name evidence="2" type="ORF">N4261_19425</name>
</gene>
<dbReference type="RefSeq" id="WP_261756911.1">
    <property type="nucleotide sequence ID" value="NZ_CP104562.2"/>
</dbReference>
<name>A0ABY6AWB3_9BURK</name>
<dbReference type="EMBL" id="CP104562">
    <property type="protein sequence ID" value="UXH77167.1"/>
    <property type="molecule type" value="Genomic_DNA"/>
</dbReference>
<sequence length="86" mass="8663">MLHTSPIKIVAGIASVILAVTGLYLACQMRQGAVDILSVTRLRLPFTATQTARPAEVAAKPAGVRVIPIGVAATPSSGNAGRANGG</sequence>
<organism evidence="2 3">
    <name type="scientific">Roseateles amylovorans</name>
    <dbReference type="NCBI Taxonomy" id="2978473"/>
    <lineage>
        <taxon>Bacteria</taxon>
        <taxon>Pseudomonadati</taxon>
        <taxon>Pseudomonadota</taxon>
        <taxon>Betaproteobacteria</taxon>
        <taxon>Burkholderiales</taxon>
        <taxon>Sphaerotilaceae</taxon>
        <taxon>Roseateles</taxon>
    </lineage>
</organism>
<keyword evidence="1" id="KW-0812">Transmembrane</keyword>
<accession>A0ABY6AWB3</accession>
<keyword evidence="1" id="KW-1133">Transmembrane helix</keyword>
<dbReference type="Proteomes" id="UP001064933">
    <property type="component" value="Chromosome"/>
</dbReference>
<reference evidence="2" key="1">
    <citation type="submission" date="2022-10" db="EMBL/GenBank/DDBJ databases">
        <title>Characterization and whole genome sequencing of a new Roseateles species, isolated from fresh water.</title>
        <authorList>
            <person name="Guliayeva D.Y."/>
            <person name="Akhremchuk A.E."/>
            <person name="Sikolenko M.A."/>
            <person name="Valentovich L.N."/>
            <person name="Sidarenka A.V."/>
        </authorList>
    </citation>
    <scope>NUCLEOTIDE SEQUENCE</scope>
    <source>
        <strain evidence="2">BIM B-1768</strain>
    </source>
</reference>
<evidence type="ECO:0000256" key="1">
    <source>
        <dbReference type="SAM" id="Phobius"/>
    </source>
</evidence>
<protein>
    <submittedName>
        <fullName evidence="2">Uncharacterized protein</fullName>
    </submittedName>
</protein>
<keyword evidence="3" id="KW-1185">Reference proteome</keyword>
<keyword evidence="1" id="KW-0472">Membrane</keyword>
<evidence type="ECO:0000313" key="2">
    <source>
        <dbReference type="EMBL" id="UXH77167.1"/>
    </source>
</evidence>
<evidence type="ECO:0000313" key="3">
    <source>
        <dbReference type="Proteomes" id="UP001064933"/>
    </source>
</evidence>
<feature type="transmembrane region" description="Helical" evidence="1">
    <location>
        <begin position="6"/>
        <end position="27"/>
    </location>
</feature>
<proteinExistence type="predicted"/>